<dbReference type="Gene3D" id="2.10.109.10">
    <property type="entry name" value="Umud Fragment, subunit A"/>
    <property type="match status" value="1"/>
</dbReference>
<keyword evidence="7" id="KW-0645">Protease</keyword>
<dbReference type="GO" id="GO:0004252">
    <property type="term" value="F:serine-type endopeptidase activity"/>
    <property type="evidence" value="ECO:0007669"/>
    <property type="project" value="InterPro"/>
</dbReference>
<dbReference type="InterPro" id="IPR019533">
    <property type="entry name" value="Peptidase_S26"/>
</dbReference>
<dbReference type="InterPro" id="IPR000223">
    <property type="entry name" value="Pept_S26A_signal_pept_1"/>
</dbReference>
<dbReference type="RefSeq" id="WP_031411796.1">
    <property type="nucleotide sequence ID" value="NZ_CP011074.1"/>
</dbReference>
<dbReference type="PANTHER" id="PTHR43390">
    <property type="entry name" value="SIGNAL PEPTIDASE I"/>
    <property type="match status" value="1"/>
</dbReference>
<dbReference type="EC" id="3.4.21.89" evidence="4 7"/>
<dbReference type="EMBL" id="CP011074">
    <property type="protein sequence ID" value="AKF93071.1"/>
    <property type="molecule type" value="Genomic_DNA"/>
</dbReference>
<dbReference type="AlphaFoldDB" id="A0A0F6XZ32"/>
<dbReference type="Pfam" id="PF10502">
    <property type="entry name" value="Peptidase_S26"/>
    <property type="match status" value="1"/>
</dbReference>
<dbReference type="PANTHER" id="PTHR43390:SF1">
    <property type="entry name" value="CHLOROPLAST PROCESSING PEPTIDASE"/>
    <property type="match status" value="1"/>
</dbReference>
<evidence type="ECO:0000259" key="8">
    <source>
        <dbReference type="Pfam" id="PF10502"/>
    </source>
</evidence>
<gene>
    <name evidence="9" type="ORF">EX87_04890</name>
</gene>
<dbReference type="GO" id="GO:0005886">
    <property type="term" value="C:plasma membrane"/>
    <property type="evidence" value="ECO:0007669"/>
    <property type="project" value="UniProtKB-SubCell"/>
</dbReference>
<evidence type="ECO:0000313" key="9">
    <source>
        <dbReference type="EMBL" id="AKF93071.1"/>
    </source>
</evidence>
<dbReference type="InterPro" id="IPR036286">
    <property type="entry name" value="LexA/Signal_pep-like_sf"/>
</dbReference>
<evidence type="ECO:0000256" key="1">
    <source>
        <dbReference type="ARBA" id="ARBA00000677"/>
    </source>
</evidence>
<feature type="transmembrane region" description="Helical" evidence="7">
    <location>
        <begin position="29"/>
        <end position="49"/>
    </location>
</feature>
<evidence type="ECO:0000256" key="5">
    <source>
        <dbReference type="ARBA" id="ARBA00022801"/>
    </source>
</evidence>
<feature type="active site" evidence="6">
    <location>
        <position position="98"/>
    </location>
</feature>
<keyword evidence="7" id="KW-0472">Membrane</keyword>
<dbReference type="SUPFAM" id="SSF51306">
    <property type="entry name" value="LexA/Signal peptidase"/>
    <property type="match status" value="1"/>
</dbReference>
<keyword evidence="5 7" id="KW-0378">Hydrolase</keyword>
<keyword evidence="7" id="KW-0812">Transmembrane</keyword>
<evidence type="ECO:0000256" key="4">
    <source>
        <dbReference type="ARBA" id="ARBA00013208"/>
    </source>
</evidence>
<evidence type="ECO:0000256" key="2">
    <source>
        <dbReference type="ARBA" id="ARBA00004401"/>
    </source>
</evidence>
<dbReference type="CDD" id="cd06530">
    <property type="entry name" value="S26_SPase_I"/>
    <property type="match status" value="1"/>
</dbReference>
<protein>
    <recommendedName>
        <fullName evidence="4 7">Signal peptidase I</fullName>
        <ecNumber evidence="4 7">3.4.21.89</ecNumber>
    </recommendedName>
</protein>
<accession>A0A0F6XZ32</accession>
<comment type="similarity">
    <text evidence="3 7">Belongs to the peptidase S26 family.</text>
</comment>
<dbReference type="GO" id="GO:0009003">
    <property type="term" value="F:signal peptidase activity"/>
    <property type="evidence" value="ECO:0007669"/>
    <property type="project" value="UniProtKB-EC"/>
</dbReference>
<organism evidence="9">
    <name type="scientific">Brevibacillus laterosporus</name>
    <name type="common">Bacillus laterosporus</name>
    <dbReference type="NCBI Taxonomy" id="1465"/>
    <lineage>
        <taxon>Bacteria</taxon>
        <taxon>Bacillati</taxon>
        <taxon>Bacillota</taxon>
        <taxon>Bacilli</taxon>
        <taxon>Bacillales</taxon>
        <taxon>Paenibacillaceae</taxon>
        <taxon>Brevibacillus</taxon>
    </lineage>
</organism>
<feature type="domain" description="Peptidase S26" evidence="8">
    <location>
        <begin position="28"/>
        <end position="179"/>
    </location>
</feature>
<dbReference type="InterPro" id="IPR019757">
    <property type="entry name" value="Pept_S26A_signal_pept_1_Lys-AS"/>
</dbReference>
<name>A0A0F6XZ32_BRELA</name>
<evidence type="ECO:0000256" key="7">
    <source>
        <dbReference type="RuleBase" id="RU362042"/>
    </source>
</evidence>
<comment type="subcellular location">
    <subcellularLocation>
        <location evidence="2">Cell membrane</location>
        <topology evidence="2">Single-pass type II membrane protein</topology>
    </subcellularLocation>
    <subcellularLocation>
        <location evidence="7">Membrane</location>
        <topology evidence="7">Single-pass type II membrane protein</topology>
    </subcellularLocation>
</comment>
<dbReference type="NCBIfam" id="TIGR02227">
    <property type="entry name" value="sigpep_I_bact"/>
    <property type="match status" value="1"/>
</dbReference>
<comment type="catalytic activity">
    <reaction evidence="1 7">
        <text>Cleavage of hydrophobic, N-terminal signal or leader sequences from secreted and periplasmic proteins.</text>
        <dbReference type="EC" id="3.4.21.89"/>
    </reaction>
</comment>
<sequence>METIKLKTKENDAAPNQPKKSFQSELLSWLRFFLILAVVYFLMINSIGLTRVVGHSMDPTMQDGSIVLLNKIPTHFTKPALGDVVVIHEEAKGYEIIKRIIGLPGDTVKIEKGVVYVNDSPLPELYTQGVSEDMAPLTILQDHMFVLGDNRTLGESMDSRDPSIGQIPITDIKGYVSLSLFPFYRVAKPLEV</sequence>
<proteinExistence type="inferred from homology"/>
<dbReference type="PROSITE" id="PS00760">
    <property type="entry name" value="SPASE_I_2"/>
    <property type="match status" value="1"/>
</dbReference>
<reference evidence="9" key="1">
    <citation type="submission" date="2015-03" db="EMBL/GenBank/DDBJ databases">
        <title>MIGS Cultured Bacterial/Archaeal sample from Brevibacillus laterosporus.</title>
        <authorList>
            <person name="Zeng D."/>
            <person name="Zhu L."/>
            <person name="Dong G."/>
            <person name="Ye W."/>
            <person name="Ren D."/>
            <person name="Wu L."/>
            <person name="Xu J."/>
            <person name="Li G."/>
            <person name="Guo L."/>
        </authorList>
    </citation>
    <scope>NUCLEOTIDE SEQUENCE</scope>
    <source>
        <strain evidence="9">B9</strain>
    </source>
</reference>
<evidence type="ECO:0000256" key="6">
    <source>
        <dbReference type="PIRSR" id="PIRSR600223-1"/>
    </source>
</evidence>
<dbReference type="GO" id="GO:0006465">
    <property type="term" value="P:signal peptide processing"/>
    <property type="evidence" value="ECO:0007669"/>
    <property type="project" value="InterPro"/>
</dbReference>
<evidence type="ECO:0000256" key="3">
    <source>
        <dbReference type="ARBA" id="ARBA00009370"/>
    </source>
</evidence>
<feature type="active site" evidence="6">
    <location>
        <position position="56"/>
    </location>
</feature>
<dbReference type="PRINTS" id="PR00727">
    <property type="entry name" value="LEADERPTASE"/>
</dbReference>
<keyword evidence="7" id="KW-1133">Transmembrane helix</keyword>